<comment type="caution">
    <text evidence="1">The sequence shown here is derived from an EMBL/GenBank/DDBJ whole genome shotgun (WGS) entry which is preliminary data.</text>
</comment>
<organism evidence="1 2">
    <name type="scientific">Syntrophomonas wolfei</name>
    <dbReference type="NCBI Taxonomy" id="863"/>
    <lineage>
        <taxon>Bacteria</taxon>
        <taxon>Bacillati</taxon>
        <taxon>Bacillota</taxon>
        <taxon>Clostridia</taxon>
        <taxon>Eubacteriales</taxon>
        <taxon>Syntrophomonadaceae</taxon>
        <taxon>Syntrophomonas</taxon>
    </lineage>
</organism>
<dbReference type="InterPro" id="IPR058240">
    <property type="entry name" value="rSAM_sf"/>
</dbReference>
<accession>A0A354YZR2</accession>
<dbReference type="GO" id="GO:0003824">
    <property type="term" value="F:catalytic activity"/>
    <property type="evidence" value="ECO:0007669"/>
    <property type="project" value="InterPro"/>
</dbReference>
<dbReference type="Proteomes" id="UP000263273">
    <property type="component" value="Unassembled WGS sequence"/>
</dbReference>
<dbReference type="AlphaFoldDB" id="A0A354YZR2"/>
<evidence type="ECO:0000313" key="1">
    <source>
        <dbReference type="EMBL" id="HBK53717.1"/>
    </source>
</evidence>
<dbReference type="SFLD" id="SFLDS00029">
    <property type="entry name" value="Radical_SAM"/>
    <property type="match status" value="1"/>
</dbReference>
<dbReference type="PROSITE" id="PS51257">
    <property type="entry name" value="PROKAR_LIPOPROTEIN"/>
    <property type="match status" value="1"/>
</dbReference>
<protein>
    <submittedName>
        <fullName evidence="1">Radical SAM protein</fullName>
    </submittedName>
</protein>
<sequence length="61" mass="7218">MRYEGMVYRPPSEAQSLIIQATIGCPHNRCTFCSLYKNTKFRIRPVKEIKEDLQMARDYYG</sequence>
<gene>
    <name evidence="1" type="ORF">DDZ44_07265</name>
</gene>
<proteinExistence type="predicted"/>
<dbReference type="GO" id="GO:0051536">
    <property type="term" value="F:iron-sulfur cluster binding"/>
    <property type="evidence" value="ECO:0007669"/>
    <property type="project" value="InterPro"/>
</dbReference>
<reference evidence="1 2" key="1">
    <citation type="journal article" date="2018" name="Nat. Biotechnol.">
        <title>A standardized bacterial taxonomy based on genome phylogeny substantially revises the tree of life.</title>
        <authorList>
            <person name="Parks D.H."/>
            <person name="Chuvochina M."/>
            <person name="Waite D.W."/>
            <person name="Rinke C."/>
            <person name="Skarshewski A."/>
            <person name="Chaumeil P.A."/>
            <person name="Hugenholtz P."/>
        </authorList>
    </citation>
    <scope>NUCLEOTIDE SEQUENCE [LARGE SCALE GENOMIC DNA]</scope>
    <source>
        <strain evidence="1">UBA10948</strain>
    </source>
</reference>
<dbReference type="InterPro" id="IPR007197">
    <property type="entry name" value="rSAM"/>
</dbReference>
<name>A0A354YZR2_9FIRM</name>
<dbReference type="SUPFAM" id="SSF102114">
    <property type="entry name" value="Radical SAM enzymes"/>
    <property type="match status" value="1"/>
</dbReference>
<feature type="non-terminal residue" evidence="1">
    <location>
        <position position="61"/>
    </location>
</feature>
<evidence type="ECO:0000313" key="2">
    <source>
        <dbReference type="Proteomes" id="UP000263273"/>
    </source>
</evidence>
<dbReference type="EMBL" id="DNZF01000161">
    <property type="protein sequence ID" value="HBK53717.1"/>
    <property type="molecule type" value="Genomic_DNA"/>
</dbReference>